<dbReference type="PANTHER" id="PTHR42760:SF40">
    <property type="entry name" value="3-OXOACYL-[ACYL-CARRIER-PROTEIN] REDUCTASE, CHLOROPLASTIC"/>
    <property type="match status" value="1"/>
</dbReference>
<feature type="region of interest" description="Disordered" evidence="2">
    <location>
        <begin position="1"/>
        <end position="66"/>
    </location>
</feature>
<evidence type="ECO:0000256" key="1">
    <source>
        <dbReference type="ARBA" id="ARBA00006484"/>
    </source>
</evidence>
<feature type="region of interest" description="Disordered" evidence="2">
    <location>
        <begin position="78"/>
        <end position="151"/>
    </location>
</feature>
<comment type="similarity">
    <text evidence="1">Belongs to the short-chain dehydrogenases/reductases (SDR) family.</text>
</comment>
<dbReference type="InterPro" id="IPR020904">
    <property type="entry name" value="Sc_DH/Rdtase_CS"/>
</dbReference>
<proteinExistence type="inferred from homology"/>
<dbReference type="InterPro" id="IPR002347">
    <property type="entry name" value="SDR_fam"/>
</dbReference>
<dbReference type="GO" id="GO:0016616">
    <property type="term" value="F:oxidoreductase activity, acting on the CH-OH group of donors, NAD or NADP as acceptor"/>
    <property type="evidence" value="ECO:0007669"/>
    <property type="project" value="TreeGrafter"/>
</dbReference>
<gene>
    <name evidence="3" type="ORF">FEF34_38730</name>
</gene>
<sequence length="387" mass="41078">MRRARAHPARGGDHRKPHWRNAPRGVLRLGGPPLRASAGRADPDRDHRAHRAGRPRAGAGAGTGCRPQAAAVLRAPAGRRAHAGRLPAHRGRHPARRRGGHRPRPGRGVPLRHSRRADALRRDVRHRPPRRLRPAGGHGPVTSHPSSSAPLAVVTGGSGALGTAIRSRLAKDGWRLISTYRTRPPEPAPPAGHTTWVRFDTADDTSTGALREAVTAQPGRLHAVFACVGAPSGKRPVAETSLSEFAAVHEANTLSLVSTWHAVADRARRDSTTVLAVGSDAGQAARANNGPYSAAKAALEALVTTLAKEEHQHGVRVNLIAPSLIDSPLAAHVMALKGVTDPDEYFAQLPWGRPLALDEVAAACIEFATAAHWSYVTGQVYPLGALR</sequence>
<dbReference type="Gene3D" id="3.40.50.720">
    <property type="entry name" value="NAD(P)-binding Rossmann-like Domain"/>
    <property type="match status" value="1"/>
</dbReference>
<evidence type="ECO:0000313" key="4">
    <source>
        <dbReference type="Proteomes" id="UP000305921"/>
    </source>
</evidence>
<dbReference type="CDD" id="cd05233">
    <property type="entry name" value="SDR_c"/>
    <property type="match status" value="1"/>
</dbReference>
<name>A0A5R9DW70_9ACTN</name>
<dbReference type="OrthoDB" id="4164421at2"/>
<feature type="compositionally biased region" description="Basic residues" evidence="2">
    <location>
        <begin position="123"/>
        <end position="133"/>
    </location>
</feature>
<dbReference type="PROSITE" id="PS00061">
    <property type="entry name" value="ADH_SHORT"/>
    <property type="match status" value="1"/>
</dbReference>
<dbReference type="Proteomes" id="UP000305921">
    <property type="component" value="Unassembled WGS sequence"/>
</dbReference>
<evidence type="ECO:0000256" key="2">
    <source>
        <dbReference type="SAM" id="MobiDB-lite"/>
    </source>
</evidence>
<dbReference type="PRINTS" id="PR00081">
    <property type="entry name" value="GDHRDH"/>
</dbReference>
<feature type="compositionally biased region" description="Basic residues" evidence="2">
    <location>
        <begin position="1"/>
        <end position="21"/>
    </location>
</feature>
<accession>A0A5R9DW70</accession>
<dbReference type="Pfam" id="PF13561">
    <property type="entry name" value="adh_short_C2"/>
    <property type="match status" value="1"/>
</dbReference>
<organism evidence="3 4">
    <name type="scientific">Streptomyces marianii</name>
    <dbReference type="NCBI Taxonomy" id="1817406"/>
    <lineage>
        <taxon>Bacteria</taxon>
        <taxon>Bacillati</taxon>
        <taxon>Actinomycetota</taxon>
        <taxon>Actinomycetes</taxon>
        <taxon>Kitasatosporales</taxon>
        <taxon>Streptomycetaceae</taxon>
        <taxon>Streptomyces</taxon>
    </lineage>
</organism>
<keyword evidence="4" id="KW-1185">Reference proteome</keyword>
<dbReference type="SUPFAM" id="SSF51735">
    <property type="entry name" value="NAD(P)-binding Rossmann-fold domains"/>
    <property type="match status" value="1"/>
</dbReference>
<dbReference type="InterPro" id="IPR036291">
    <property type="entry name" value="NAD(P)-bd_dom_sf"/>
</dbReference>
<evidence type="ECO:0000313" key="3">
    <source>
        <dbReference type="EMBL" id="TLQ39323.1"/>
    </source>
</evidence>
<feature type="compositionally biased region" description="Basic residues" evidence="2">
    <location>
        <begin position="78"/>
        <end position="115"/>
    </location>
</feature>
<reference evidence="3 4" key="1">
    <citation type="submission" date="2019-05" db="EMBL/GenBank/DDBJ databases">
        <title>Streptomyces marianii sp. nov., a novel marine actinomycete from southern coast of India.</title>
        <authorList>
            <person name="Iniyan A.M."/>
            <person name="Wink J."/>
            <person name="Ramprasad E."/>
            <person name="Ramana C.V."/>
            <person name="Bunk B."/>
            <person name="Sproer C."/>
            <person name="Joseph F.-J.R.S."/>
            <person name="Vincent S.G.P."/>
        </authorList>
    </citation>
    <scope>NUCLEOTIDE SEQUENCE [LARGE SCALE GENOMIC DNA]</scope>
    <source>
        <strain evidence="3 4">ICN19</strain>
    </source>
</reference>
<dbReference type="EMBL" id="VAWE01000002">
    <property type="protein sequence ID" value="TLQ39323.1"/>
    <property type="molecule type" value="Genomic_DNA"/>
</dbReference>
<dbReference type="AlphaFoldDB" id="A0A5R9DW70"/>
<dbReference type="GO" id="GO:0030497">
    <property type="term" value="P:fatty acid elongation"/>
    <property type="evidence" value="ECO:0007669"/>
    <property type="project" value="TreeGrafter"/>
</dbReference>
<comment type="caution">
    <text evidence="3">The sequence shown here is derived from an EMBL/GenBank/DDBJ whole genome shotgun (WGS) entry which is preliminary data.</text>
</comment>
<protein>
    <submittedName>
        <fullName evidence="3">SDR family oxidoreductase</fullName>
    </submittedName>
</protein>
<dbReference type="PANTHER" id="PTHR42760">
    <property type="entry name" value="SHORT-CHAIN DEHYDROGENASES/REDUCTASES FAMILY MEMBER"/>
    <property type="match status" value="1"/>
</dbReference>